<dbReference type="AlphaFoldDB" id="K1WRU0"/>
<dbReference type="Proteomes" id="UP000006753">
    <property type="component" value="Unassembled WGS sequence"/>
</dbReference>
<reference evidence="11 12" key="1">
    <citation type="journal article" date="2012" name="BMC Genomics">
        <title>Sequencing the genome of Marssonina brunnea reveals fungus-poplar co-evolution.</title>
        <authorList>
            <person name="Zhu S."/>
            <person name="Cao Y.-Z."/>
            <person name="Jiang C."/>
            <person name="Tan B.-Y."/>
            <person name="Wang Z."/>
            <person name="Feng S."/>
            <person name="Zhang L."/>
            <person name="Su X.-H."/>
            <person name="Brejova B."/>
            <person name="Vinar T."/>
            <person name="Xu M."/>
            <person name="Wang M.-X."/>
            <person name="Zhang S.-G."/>
            <person name="Huang M.-R."/>
            <person name="Wu R."/>
            <person name="Zhou Y."/>
        </authorList>
    </citation>
    <scope>NUCLEOTIDE SEQUENCE [LARGE SCALE GENOMIC DNA]</scope>
    <source>
        <strain evidence="11 12">MB_m1</strain>
    </source>
</reference>
<feature type="region of interest" description="Disordered" evidence="8">
    <location>
        <begin position="742"/>
        <end position="770"/>
    </location>
</feature>
<dbReference type="PANTHER" id="PTHR24341">
    <property type="entry name" value="HOMEOBOX PROTEIN ENGRAILED"/>
    <property type="match status" value="1"/>
</dbReference>
<evidence type="ECO:0000256" key="6">
    <source>
        <dbReference type="PROSITE-ProRule" id="PRU00108"/>
    </source>
</evidence>
<evidence type="ECO:0000259" key="10">
    <source>
        <dbReference type="PROSITE" id="PS50071"/>
    </source>
</evidence>
<organism evidence="11 12">
    <name type="scientific">Marssonina brunnea f. sp. multigermtubi (strain MB_m1)</name>
    <name type="common">Marssonina leaf spot fungus</name>
    <dbReference type="NCBI Taxonomy" id="1072389"/>
    <lineage>
        <taxon>Eukaryota</taxon>
        <taxon>Fungi</taxon>
        <taxon>Dikarya</taxon>
        <taxon>Ascomycota</taxon>
        <taxon>Pezizomycotina</taxon>
        <taxon>Leotiomycetes</taxon>
        <taxon>Helotiales</taxon>
        <taxon>Drepanopezizaceae</taxon>
        <taxon>Drepanopeziza</taxon>
    </lineage>
</organism>
<evidence type="ECO:0000256" key="1">
    <source>
        <dbReference type="ARBA" id="ARBA00004123"/>
    </source>
</evidence>
<keyword evidence="5 6" id="KW-0539">Nucleus</keyword>
<dbReference type="SMART" id="SM00389">
    <property type="entry name" value="HOX"/>
    <property type="match status" value="1"/>
</dbReference>
<dbReference type="OMA" id="TGWTEDP"/>
<feature type="compositionally biased region" description="Polar residues" evidence="8">
    <location>
        <begin position="1006"/>
        <end position="1015"/>
    </location>
</feature>
<dbReference type="PROSITE" id="PS50071">
    <property type="entry name" value="HOMEOBOX_2"/>
    <property type="match status" value="1"/>
</dbReference>
<dbReference type="OrthoDB" id="6159439at2759"/>
<dbReference type="InterPro" id="IPR017970">
    <property type="entry name" value="Homeobox_CS"/>
</dbReference>
<feature type="compositionally biased region" description="Low complexity" evidence="8">
    <location>
        <begin position="973"/>
        <end position="985"/>
    </location>
</feature>
<feature type="region of interest" description="Disordered" evidence="8">
    <location>
        <begin position="261"/>
        <end position="297"/>
    </location>
</feature>
<name>K1WRU0_MARBU</name>
<protein>
    <submittedName>
        <fullName evidence="11">Homeobox domain-containing protein</fullName>
    </submittedName>
</protein>
<dbReference type="Gene3D" id="1.10.10.60">
    <property type="entry name" value="Homeodomain-like"/>
    <property type="match status" value="1"/>
</dbReference>
<keyword evidence="9" id="KW-0472">Membrane</keyword>
<dbReference type="Pfam" id="PF00046">
    <property type="entry name" value="Homeodomain"/>
    <property type="match status" value="1"/>
</dbReference>
<feature type="region of interest" description="Disordered" evidence="8">
    <location>
        <begin position="662"/>
        <end position="685"/>
    </location>
</feature>
<evidence type="ECO:0000256" key="2">
    <source>
        <dbReference type="ARBA" id="ARBA00010896"/>
    </source>
</evidence>
<gene>
    <name evidence="11" type="ORF">MBM_05757</name>
</gene>
<dbReference type="EMBL" id="JH921440">
    <property type="protein sequence ID" value="EKD15746.1"/>
    <property type="molecule type" value="Genomic_DNA"/>
</dbReference>
<keyword evidence="9" id="KW-0812">Transmembrane</keyword>
<feature type="transmembrane region" description="Helical" evidence="9">
    <location>
        <begin position="134"/>
        <end position="155"/>
    </location>
</feature>
<feature type="compositionally biased region" description="Polar residues" evidence="8">
    <location>
        <begin position="261"/>
        <end position="281"/>
    </location>
</feature>
<dbReference type="InterPro" id="IPR050720">
    <property type="entry name" value="Engrailed_Homeobox_TFs"/>
</dbReference>
<feature type="region of interest" description="Disordered" evidence="8">
    <location>
        <begin position="826"/>
        <end position="867"/>
    </location>
</feature>
<feature type="region of interest" description="Disordered" evidence="8">
    <location>
        <begin position="578"/>
        <end position="598"/>
    </location>
</feature>
<feature type="region of interest" description="Disordered" evidence="8">
    <location>
        <begin position="973"/>
        <end position="1015"/>
    </location>
</feature>
<evidence type="ECO:0000256" key="5">
    <source>
        <dbReference type="ARBA" id="ARBA00023242"/>
    </source>
</evidence>
<evidence type="ECO:0000256" key="3">
    <source>
        <dbReference type="ARBA" id="ARBA00023125"/>
    </source>
</evidence>
<dbReference type="SUPFAM" id="SSF46689">
    <property type="entry name" value="Homeodomain-like"/>
    <property type="match status" value="1"/>
</dbReference>
<comment type="similarity">
    <text evidence="2">Belongs to the engrailed homeobox family.</text>
</comment>
<dbReference type="PROSITE" id="PS00027">
    <property type="entry name" value="HOMEOBOX_1"/>
    <property type="match status" value="1"/>
</dbReference>
<feature type="domain" description="Homeobox" evidence="10">
    <location>
        <begin position="402"/>
        <end position="462"/>
    </location>
</feature>
<comment type="subcellular location">
    <subcellularLocation>
        <location evidence="1 6 7">Nucleus</location>
    </subcellularLocation>
</comment>
<dbReference type="HOGENOM" id="CLU_294753_0_0_1"/>
<feature type="compositionally biased region" description="Polar residues" evidence="8">
    <location>
        <begin position="481"/>
        <end position="492"/>
    </location>
</feature>
<dbReference type="InterPro" id="IPR009057">
    <property type="entry name" value="Homeodomain-like_sf"/>
</dbReference>
<evidence type="ECO:0000256" key="4">
    <source>
        <dbReference type="ARBA" id="ARBA00023155"/>
    </source>
</evidence>
<proteinExistence type="inferred from homology"/>
<feature type="compositionally biased region" description="Low complexity" evidence="8">
    <location>
        <begin position="467"/>
        <end position="476"/>
    </location>
</feature>
<dbReference type="GO" id="GO:0016586">
    <property type="term" value="C:RSC-type complex"/>
    <property type="evidence" value="ECO:0007669"/>
    <property type="project" value="TreeGrafter"/>
</dbReference>
<feature type="transmembrane region" description="Helical" evidence="9">
    <location>
        <begin position="105"/>
        <end position="128"/>
    </location>
</feature>
<dbReference type="PANTHER" id="PTHR24341:SF6">
    <property type="entry name" value="HOMEOBOX PROTEIN INVECTED"/>
    <property type="match status" value="1"/>
</dbReference>
<sequence length="1028" mass="109888">MKALAVCAAIPDPALPGHVRYAVIRSTGSRHVCEGNHAPFPFPPRACSIDLIWGSEGSEGTENNERTRGTSQRPAPCSRAVQQCHHRQGVRPTAARSGTALGPSVCGGGGGVTIAIVIPAAVVIVVVIDWYCGIAVVTAAAAAAAVAVVVFPNLASAPHEVMVTLSSKTDFAISIERSKDPALYFPGCELLLLLPYRTKYGACLRWLSSSYWYKTQKPSILVTRHLRRPRRLVSFFFACYPYRLSLALGLSLEHRTASYRTTSRTLDQRAQQTKSASNTHSFTHHHHRVSAPTPTNHSEAAAAAAAITTTTSSSTTTTTTATAAAAAIVTAIAAARDISRRNPIEPLIFQFPWSPSDAEHGVLRANIVPTATATAPIPHYPDAQHAYATHLSAPMIAIANGAKTNDTKPRLAKDEVDILEREFKKNPKPTTQTKRQFADDMGVDLPRINNWFQNRRAKRKQEKKQESYQAEQAQEARGYSEPSSPDLYNNNGTAFYSDNTPAVPMAPTFSGASGPPPPVAPYNPQYRDPAAASMESLDRTMAAAEAGLEQDEYNLFGTCHDPLAASFGGAIPGLSSSCDRARFPPPDETVDQFNGNQSYSYPSSFSNSVYLNSSPSQSIPEGQPPEEATTNHALTPFINFQDAFPDASMPQLMATFPSQLLTAQGNDGLPRQNDNQFAPGPEPTQESVIGFKYELSESPASSLSPPGPSGLFRSPPAPMDIVSRRKKVQVKPAALVAETLRGRPASGPRTVSHAEGSRGPTESPVPSPMRRIVSAGGKRNVMSGRICKSGVDSSQRSPINLGGCADAGSFLGHNYHSIRNATSFGAGPCRKSSLAPPTPMSPLERDLALAPNDGTRSTASPSEGGVNFVFNADPGSFPSIEGDASLVSPPKTPHAHMVASANEWAATASTADLSDKSWLQYDVPDEPLYTPAQDSFAAEIHMPQPSYLSSMSQPVTPAYAHFNLNSMFGHGSPQFQSQSEASQFALPAQSAADYSVPVSHPPPLGTSHSPTKQQIFQFSHSTAADFSR</sequence>
<keyword evidence="9" id="KW-1133">Transmembrane helix</keyword>
<keyword evidence="3 6" id="KW-0238">DNA-binding</keyword>
<evidence type="ECO:0000256" key="7">
    <source>
        <dbReference type="RuleBase" id="RU000682"/>
    </source>
</evidence>
<evidence type="ECO:0000256" key="8">
    <source>
        <dbReference type="SAM" id="MobiDB-lite"/>
    </source>
</evidence>
<feature type="region of interest" description="Disordered" evidence="8">
    <location>
        <begin position="456"/>
        <end position="492"/>
    </location>
</feature>
<accession>K1WRU0</accession>
<dbReference type="GO" id="GO:0003677">
    <property type="term" value="F:DNA binding"/>
    <property type="evidence" value="ECO:0007669"/>
    <property type="project" value="UniProtKB-UniRule"/>
</dbReference>
<dbReference type="InParanoid" id="K1WRU0"/>
<dbReference type="InterPro" id="IPR001356">
    <property type="entry name" value="HD"/>
</dbReference>
<dbReference type="eggNOG" id="ENOG502RC6G">
    <property type="taxonomic scope" value="Eukaryota"/>
</dbReference>
<dbReference type="GO" id="GO:0000981">
    <property type="term" value="F:DNA-binding transcription factor activity, RNA polymerase II-specific"/>
    <property type="evidence" value="ECO:0007669"/>
    <property type="project" value="InterPro"/>
</dbReference>
<evidence type="ECO:0000256" key="9">
    <source>
        <dbReference type="SAM" id="Phobius"/>
    </source>
</evidence>
<keyword evidence="12" id="KW-1185">Reference proteome</keyword>
<dbReference type="KEGG" id="mbe:MBM_05757"/>
<keyword evidence="4 6" id="KW-0371">Homeobox</keyword>
<dbReference type="CDD" id="cd00086">
    <property type="entry name" value="homeodomain"/>
    <property type="match status" value="1"/>
</dbReference>
<feature type="DNA-binding region" description="Homeobox" evidence="6">
    <location>
        <begin position="404"/>
        <end position="463"/>
    </location>
</feature>
<evidence type="ECO:0000313" key="11">
    <source>
        <dbReference type="EMBL" id="EKD15746.1"/>
    </source>
</evidence>
<evidence type="ECO:0000313" key="12">
    <source>
        <dbReference type="Proteomes" id="UP000006753"/>
    </source>
</evidence>